<keyword evidence="15" id="KW-1185">Reference proteome</keyword>
<dbReference type="InterPro" id="IPR003265">
    <property type="entry name" value="HhH-GPD_domain"/>
</dbReference>
<evidence type="ECO:0000256" key="1">
    <source>
        <dbReference type="ARBA" id="ARBA00001966"/>
    </source>
</evidence>
<dbReference type="PANTHER" id="PTHR10359">
    <property type="entry name" value="A/G-SPECIFIC ADENINE GLYCOSYLASE/ENDONUCLEASE III"/>
    <property type="match status" value="1"/>
</dbReference>
<dbReference type="InterPro" id="IPR023170">
    <property type="entry name" value="HhH_base_excis_C"/>
</dbReference>
<dbReference type="GO" id="GO:0046872">
    <property type="term" value="F:metal ion binding"/>
    <property type="evidence" value="ECO:0007669"/>
    <property type="project" value="UniProtKB-KW"/>
</dbReference>
<dbReference type="GO" id="GO:0006285">
    <property type="term" value="P:base-excision repair, AP site formation"/>
    <property type="evidence" value="ECO:0007669"/>
    <property type="project" value="TreeGrafter"/>
</dbReference>
<dbReference type="Pfam" id="PF00633">
    <property type="entry name" value="HHH"/>
    <property type="match status" value="1"/>
</dbReference>
<keyword evidence="6" id="KW-0378">Hydrolase</keyword>
<dbReference type="GO" id="GO:0003677">
    <property type="term" value="F:DNA binding"/>
    <property type="evidence" value="ECO:0007669"/>
    <property type="project" value="InterPro"/>
</dbReference>
<dbReference type="GeneID" id="55584238"/>
<evidence type="ECO:0000256" key="3">
    <source>
        <dbReference type="ARBA" id="ARBA00022485"/>
    </source>
</evidence>
<dbReference type="OrthoDB" id="19248at2157"/>
<dbReference type="PIRSF" id="PIRSF001435">
    <property type="entry name" value="Nth"/>
    <property type="match status" value="1"/>
</dbReference>
<evidence type="ECO:0000256" key="12">
    <source>
        <dbReference type="ARBA" id="ARBA00066769"/>
    </source>
</evidence>
<evidence type="ECO:0000259" key="13">
    <source>
        <dbReference type="SMART" id="SM00478"/>
    </source>
</evidence>
<dbReference type="RefSeq" id="WP_174448113.1">
    <property type="nucleotide sequence ID" value="NZ_AP018732.1"/>
</dbReference>
<dbReference type="InterPro" id="IPR000445">
    <property type="entry name" value="HhH_motif"/>
</dbReference>
<keyword evidence="5" id="KW-0227">DNA damage</keyword>
<gene>
    <name evidence="14" type="ORF">NAS2_0420</name>
</gene>
<dbReference type="SMART" id="SM00525">
    <property type="entry name" value="FES"/>
    <property type="match status" value="1"/>
</dbReference>
<dbReference type="Pfam" id="PF00730">
    <property type="entry name" value="HhH-GPD"/>
    <property type="match status" value="1"/>
</dbReference>
<dbReference type="GO" id="GO:0051539">
    <property type="term" value="F:4 iron, 4 sulfur cluster binding"/>
    <property type="evidence" value="ECO:0007669"/>
    <property type="project" value="UniProtKB-KW"/>
</dbReference>
<sequence>MSDPSLSDGYFLVDRASPGCADPFRTLVATVLSQNTNDRNGYRAFSALERSVGVTPESISRAPLEALENAIRPAGMYRGRARKLRALASAVVERYGGDLSRALSGDLERARAALMELPGVGPKTADVVLLFCASMPTFPVDTHISRISRRLGLARAGAGYEEMRSALQSIFDPRDYAVAHRALIQLGRVYCRARGPRCAECPIRDLCPRVGVASSISSEKQNRRPGQPQAS</sequence>
<evidence type="ECO:0000256" key="8">
    <source>
        <dbReference type="ARBA" id="ARBA00023014"/>
    </source>
</evidence>
<evidence type="ECO:0000256" key="9">
    <source>
        <dbReference type="ARBA" id="ARBA00023204"/>
    </source>
</evidence>
<dbReference type="Gene3D" id="1.10.340.30">
    <property type="entry name" value="Hypothetical protein, domain 2"/>
    <property type="match status" value="1"/>
</dbReference>
<accession>A0A4V0P1I2</accession>
<dbReference type="Proteomes" id="UP000509448">
    <property type="component" value="Chromosome"/>
</dbReference>
<comment type="cofactor">
    <cofactor evidence="1">
        <name>[4Fe-4S] cluster</name>
        <dbReference type="ChEBI" id="CHEBI:49883"/>
    </cofactor>
</comment>
<dbReference type="PANTHER" id="PTHR10359:SF18">
    <property type="entry name" value="ENDONUCLEASE III"/>
    <property type="match status" value="1"/>
</dbReference>
<comment type="similarity">
    <text evidence="2">Belongs to the Nth/MutY family.</text>
</comment>
<dbReference type="SMART" id="SM00478">
    <property type="entry name" value="ENDO3c"/>
    <property type="match status" value="1"/>
</dbReference>
<evidence type="ECO:0000256" key="5">
    <source>
        <dbReference type="ARBA" id="ARBA00022763"/>
    </source>
</evidence>
<proteinExistence type="inferred from homology"/>
<dbReference type="GO" id="GO:0016829">
    <property type="term" value="F:lyase activity"/>
    <property type="evidence" value="ECO:0007669"/>
    <property type="project" value="UniProtKB-KW"/>
</dbReference>
<dbReference type="FunFam" id="1.10.340.30:FF:000001">
    <property type="entry name" value="Endonuclease III"/>
    <property type="match status" value="1"/>
</dbReference>
<keyword evidence="3" id="KW-0004">4Fe-4S</keyword>
<dbReference type="AlphaFoldDB" id="A0A4V0P1I2"/>
<dbReference type="GO" id="GO:0141016">
    <property type="term" value="F:G/T mismatch-specific thymine-DNA glycosylase activity"/>
    <property type="evidence" value="ECO:0007669"/>
    <property type="project" value="UniProtKB-EC"/>
</dbReference>
<dbReference type="EMBL" id="AP018732">
    <property type="protein sequence ID" value="BBE41810.1"/>
    <property type="molecule type" value="Genomic_DNA"/>
</dbReference>
<protein>
    <recommendedName>
        <fullName evidence="12">thymine-DNA glycosylase</fullName>
        <ecNumber evidence="12">3.2.2.29</ecNumber>
    </recommendedName>
</protein>
<keyword evidence="10" id="KW-0326">Glycosidase</keyword>
<keyword evidence="4" id="KW-0479">Metal-binding</keyword>
<evidence type="ECO:0000256" key="10">
    <source>
        <dbReference type="ARBA" id="ARBA00023295"/>
    </source>
</evidence>
<evidence type="ECO:0000313" key="14">
    <source>
        <dbReference type="EMBL" id="BBE41810.1"/>
    </source>
</evidence>
<keyword evidence="14" id="KW-0540">Nuclease</keyword>
<evidence type="ECO:0000256" key="7">
    <source>
        <dbReference type="ARBA" id="ARBA00023004"/>
    </source>
</evidence>
<keyword evidence="9" id="KW-0234">DNA repair</keyword>
<name>A0A4V0P1I2_9ARCH</name>
<reference evidence="14 15" key="1">
    <citation type="journal article" date="2019" name="ISME J.">
        <title>Isolation and characterization of a thermophilic sulfur- and iron-reducing thaumarchaeote from a terrestrial acidic hot spring.</title>
        <authorList>
            <person name="Kato S."/>
            <person name="Itoh T."/>
            <person name="Yuki M."/>
            <person name="Nagamori M."/>
            <person name="Ohnishi M."/>
            <person name="Uematsu K."/>
            <person name="Suzuki K."/>
            <person name="Takashina T."/>
            <person name="Ohkuma M."/>
        </authorList>
    </citation>
    <scope>NUCLEOTIDE SEQUENCE [LARGE SCALE GENOMIC DNA]</scope>
    <source>
        <strain evidence="14 15">NAS-02</strain>
    </source>
</reference>
<evidence type="ECO:0000256" key="2">
    <source>
        <dbReference type="ARBA" id="ARBA00008343"/>
    </source>
</evidence>
<dbReference type="EC" id="3.2.2.29" evidence="12"/>
<keyword evidence="14" id="KW-0456">Lyase</keyword>
<keyword evidence="7" id="KW-0408">Iron</keyword>
<organism evidence="14 15">
    <name type="scientific">Conexivisphaera calida</name>
    <dbReference type="NCBI Taxonomy" id="1874277"/>
    <lineage>
        <taxon>Archaea</taxon>
        <taxon>Nitrososphaerota</taxon>
        <taxon>Conexivisphaeria</taxon>
        <taxon>Conexivisphaerales</taxon>
        <taxon>Conexivisphaeraceae</taxon>
        <taxon>Conexivisphaera</taxon>
    </lineage>
</organism>
<dbReference type="KEGG" id="ccai:NAS2_0420"/>
<dbReference type="InterPro" id="IPR011257">
    <property type="entry name" value="DNA_glycosylase"/>
</dbReference>
<comment type="catalytic activity">
    <reaction evidence="11">
        <text>Hydrolyzes mismatched double-stranded DNA and polynucleotides, releasing free thymine.</text>
        <dbReference type="EC" id="3.2.2.29"/>
    </reaction>
</comment>
<evidence type="ECO:0000256" key="11">
    <source>
        <dbReference type="ARBA" id="ARBA00052915"/>
    </source>
</evidence>
<keyword evidence="14" id="KW-0255">Endonuclease</keyword>
<evidence type="ECO:0000256" key="4">
    <source>
        <dbReference type="ARBA" id="ARBA00022723"/>
    </source>
</evidence>
<dbReference type="GO" id="GO:0004519">
    <property type="term" value="F:endonuclease activity"/>
    <property type="evidence" value="ECO:0007669"/>
    <property type="project" value="UniProtKB-KW"/>
</dbReference>
<dbReference type="Gene3D" id="1.10.1670.10">
    <property type="entry name" value="Helix-hairpin-Helix base-excision DNA repair enzymes (C-terminal)"/>
    <property type="match status" value="1"/>
</dbReference>
<evidence type="ECO:0000313" key="15">
    <source>
        <dbReference type="Proteomes" id="UP000509448"/>
    </source>
</evidence>
<dbReference type="InterPro" id="IPR003651">
    <property type="entry name" value="Endonuclease3_FeS-loop_motif"/>
</dbReference>
<evidence type="ECO:0000256" key="6">
    <source>
        <dbReference type="ARBA" id="ARBA00022801"/>
    </source>
</evidence>
<keyword evidence="8" id="KW-0411">Iron-sulfur</keyword>
<dbReference type="CDD" id="cd00056">
    <property type="entry name" value="ENDO3c"/>
    <property type="match status" value="1"/>
</dbReference>
<dbReference type="SUPFAM" id="SSF48150">
    <property type="entry name" value="DNA-glycosylase"/>
    <property type="match status" value="1"/>
</dbReference>
<feature type="domain" description="HhH-GPD" evidence="13">
    <location>
        <begin position="32"/>
        <end position="189"/>
    </location>
</feature>